<keyword evidence="2" id="KW-0812">Transmembrane</keyword>
<reference evidence="3" key="1">
    <citation type="submission" date="2022-08" db="UniProtKB">
        <authorList>
            <consortium name="EnsemblMetazoa"/>
        </authorList>
    </citation>
    <scope>IDENTIFICATION</scope>
    <source>
        <strain evidence="3">05x7-T-G4-1.051#20</strain>
    </source>
</reference>
<evidence type="ECO:0000256" key="1">
    <source>
        <dbReference type="SAM" id="MobiDB-lite"/>
    </source>
</evidence>
<name>A0A8W8M687_MAGGI</name>
<evidence type="ECO:0000313" key="4">
    <source>
        <dbReference type="Proteomes" id="UP000005408"/>
    </source>
</evidence>
<protein>
    <submittedName>
        <fullName evidence="3">Uncharacterized protein</fullName>
    </submittedName>
</protein>
<keyword evidence="2" id="KW-1133">Transmembrane helix</keyword>
<sequence length="391" mass="44708">MRTVMGDTKSSSSRVLPKRQRMALTQNDERPMYSTSSSSSSSSDEDFQTSRRKWTLKKLEMFGLCYDLQSSDVSLLMGESSNHKYPLEEDRRKVVESLADQVDSLDRPGVTFREGEKSRTWITYRRILQKCDETLQSVDVHLNNPPTNSKLLVLSQAALHRFYIGLREFLIESDQILAKEKPIPKHLYTNLCGKFMEIFLLNVRSGLLESSGMTIKGVKSSSDPDLRATVPVSSFGRISSVLVINVEEMKPDYKHRVPAGPFQITEAVQHRVLEQHASQLLLDFKMSVFADIGAIFGIICMRTSLIFTCLKMSWKHYELIKMHGEDVTKKGMAFEEDDEEVENERKRLCTRKEEEESEKVVRGQISDKMEPSYSHHVLLDSSSLQLGHDLK</sequence>
<organism evidence="3 4">
    <name type="scientific">Magallana gigas</name>
    <name type="common">Pacific oyster</name>
    <name type="synonym">Crassostrea gigas</name>
    <dbReference type="NCBI Taxonomy" id="29159"/>
    <lineage>
        <taxon>Eukaryota</taxon>
        <taxon>Metazoa</taxon>
        <taxon>Spiralia</taxon>
        <taxon>Lophotrochozoa</taxon>
        <taxon>Mollusca</taxon>
        <taxon>Bivalvia</taxon>
        <taxon>Autobranchia</taxon>
        <taxon>Pteriomorphia</taxon>
        <taxon>Ostreida</taxon>
        <taxon>Ostreoidea</taxon>
        <taxon>Ostreidae</taxon>
        <taxon>Magallana</taxon>
    </lineage>
</organism>
<keyword evidence="2" id="KW-0472">Membrane</keyword>
<evidence type="ECO:0000256" key="2">
    <source>
        <dbReference type="SAM" id="Phobius"/>
    </source>
</evidence>
<proteinExistence type="predicted"/>
<dbReference type="AlphaFoldDB" id="A0A8W8M687"/>
<feature type="transmembrane region" description="Helical" evidence="2">
    <location>
        <begin position="288"/>
        <end position="310"/>
    </location>
</feature>
<accession>A0A8W8M687</accession>
<keyword evidence="4" id="KW-1185">Reference proteome</keyword>
<dbReference type="EnsemblMetazoa" id="G31972.1">
    <property type="protein sequence ID" value="G31972.1:cds"/>
    <property type="gene ID" value="G31972"/>
</dbReference>
<evidence type="ECO:0000313" key="3">
    <source>
        <dbReference type="EnsemblMetazoa" id="G31972.1:cds"/>
    </source>
</evidence>
<dbReference type="Proteomes" id="UP000005408">
    <property type="component" value="Unassembled WGS sequence"/>
</dbReference>
<feature type="region of interest" description="Disordered" evidence="1">
    <location>
        <begin position="1"/>
        <end position="47"/>
    </location>
</feature>